<gene>
    <name evidence="1" type="ORF">L596_024749</name>
</gene>
<evidence type="ECO:0000313" key="1">
    <source>
        <dbReference type="EMBL" id="TKR64168.1"/>
    </source>
</evidence>
<reference evidence="1 2" key="2">
    <citation type="journal article" date="2019" name="G3 (Bethesda)">
        <title>Hybrid Assembly of the Genome of the Entomopathogenic Nematode Steinernema carpocapsae Identifies the X-Chromosome.</title>
        <authorList>
            <person name="Serra L."/>
            <person name="Macchietto M."/>
            <person name="Macias-Munoz A."/>
            <person name="McGill C.J."/>
            <person name="Rodriguez I.M."/>
            <person name="Rodriguez B."/>
            <person name="Murad R."/>
            <person name="Mortazavi A."/>
        </authorList>
    </citation>
    <scope>NUCLEOTIDE SEQUENCE [LARGE SCALE GENOMIC DNA]</scope>
    <source>
        <strain evidence="1 2">ALL</strain>
    </source>
</reference>
<protein>
    <recommendedName>
        <fullName evidence="3">Serpin domain-containing protein</fullName>
    </recommendedName>
</protein>
<proteinExistence type="predicted"/>
<reference evidence="1 2" key="1">
    <citation type="journal article" date="2015" name="Genome Biol.">
        <title>Comparative genomics of Steinernema reveals deeply conserved gene regulatory networks.</title>
        <authorList>
            <person name="Dillman A.R."/>
            <person name="Macchietto M."/>
            <person name="Porter C.F."/>
            <person name="Rogers A."/>
            <person name="Williams B."/>
            <person name="Antoshechkin I."/>
            <person name="Lee M.M."/>
            <person name="Goodwin Z."/>
            <person name="Lu X."/>
            <person name="Lewis E.E."/>
            <person name="Goodrich-Blair H."/>
            <person name="Stock S.P."/>
            <person name="Adams B.J."/>
            <person name="Sternberg P.W."/>
            <person name="Mortazavi A."/>
        </authorList>
    </citation>
    <scope>NUCLEOTIDE SEQUENCE [LARGE SCALE GENOMIC DNA]</scope>
    <source>
        <strain evidence="1 2">ALL</strain>
    </source>
</reference>
<evidence type="ECO:0008006" key="3">
    <source>
        <dbReference type="Google" id="ProtNLM"/>
    </source>
</evidence>
<dbReference type="Proteomes" id="UP000298663">
    <property type="component" value="Unassembled WGS sequence"/>
</dbReference>
<comment type="caution">
    <text evidence="1">The sequence shown here is derived from an EMBL/GenBank/DDBJ whole genome shotgun (WGS) entry which is preliminary data.</text>
</comment>
<dbReference type="SUPFAM" id="SSF56574">
    <property type="entry name" value="Serpins"/>
    <property type="match status" value="1"/>
</dbReference>
<sequence length="245" mass="27039">MHPFLTVSLISCCSKCSFRNAPQNVSLFSDTPRQHHPSVSVPEAPITRRGVIPQNVLIAFSASSTSPSVFPNSTAADVRLPHVEEEIATVDHSPEMPPSRRCPQQPSSALFVTAYKRWILWQADFAMHSVRSAAIEGDSNMSLSTPLALSACLAMLYLGAEGESKEELAQIEAPVCEKSAELFQQKGEPRQQRSELDGVAYEEMRDLRSILGCFERAIVLSAKLRAFRCPRRFRCGSSPKKPCFG</sequence>
<dbReference type="Gene3D" id="1.10.287.580">
    <property type="entry name" value="Helix hairpin bin"/>
    <property type="match status" value="1"/>
</dbReference>
<evidence type="ECO:0000313" key="2">
    <source>
        <dbReference type="Proteomes" id="UP000298663"/>
    </source>
</evidence>
<name>A0A4U5M5M9_STECR</name>
<keyword evidence="2" id="KW-1185">Reference proteome</keyword>
<dbReference type="EMBL" id="AZBU02000009">
    <property type="protein sequence ID" value="TKR64168.1"/>
    <property type="molecule type" value="Genomic_DNA"/>
</dbReference>
<dbReference type="AlphaFoldDB" id="A0A4U5M5M9"/>
<accession>A0A4U5M5M9</accession>
<organism evidence="1 2">
    <name type="scientific">Steinernema carpocapsae</name>
    <name type="common">Entomopathogenic nematode</name>
    <dbReference type="NCBI Taxonomy" id="34508"/>
    <lineage>
        <taxon>Eukaryota</taxon>
        <taxon>Metazoa</taxon>
        <taxon>Ecdysozoa</taxon>
        <taxon>Nematoda</taxon>
        <taxon>Chromadorea</taxon>
        <taxon>Rhabditida</taxon>
        <taxon>Tylenchina</taxon>
        <taxon>Panagrolaimomorpha</taxon>
        <taxon>Strongyloidoidea</taxon>
        <taxon>Steinernematidae</taxon>
        <taxon>Steinernema</taxon>
    </lineage>
</organism>
<dbReference type="InterPro" id="IPR036186">
    <property type="entry name" value="Serpin_sf"/>
</dbReference>